<dbReference type="PRINTS" id="PR00032">
    <property type="entry name" value="HTHARAC"/>
</dbReference>
<accession>A0AA37BCW0</accession>
<dbReference type="EMBL" id="BMQD01000002">
    <property type="protein sequence ID" value="GGK51359.1"/>
    <property type="molecule type" value="Genomic_DNA"/>
</dbReference>
<feature type="compositionally biased region" description="Low complexity" evidence="4">
    <location>
        <begin position="313"/>
        <end position="328"/>
    </location>
</feature>
<protein>
    <submittedName>
        <fullName evidence="6">AraC family transcriptional regulator</fullName>
    </submittedName>
</protein>
<dbReference type="InterPro" id="IPR018062">
    <property type="entry name" value="HTH_AraC-typ_CS"/>
</dbReference>
<dbReference type="Pfam" id="PF12852">
    <property type="entry name" value="Cupin_6"/>
    <property type="match status" value="1"/>
</dbReference>
<dbReference type="Proteomes" id="UP000627984">
    <property type="component" value="Unassembled WGS sequence"/>
</dbReference>
<gene>
    <name evidence="6" type="ORF">GCM10010126_08560</name>
</gene>
<evidence type="ECO:0000313" key="6">
    <source>
        <dbReference type="EMBL" id="GGK51359.1"/>
    </source>
</evidence>
<dbReference type="InterPro" id="IPR018060">
    <property type="entry name" value="HTH_AraC"/>
</dbReference>
<evidence type="ECO:0000256" key="2">
    <source>
        <dbReference type="ARBA" id="ARBA00023125"/>
    </source>
</evidence>
<evidence type="ECO:0000256" key="4">
    <source>
        <dbReference type="SAM" id="MobiDB-lite"/>
    </source>
</evidence>
<evidence type="ECO:0000256" key="1">
    <source>
        <dbReference type="ARBA" id="ARBA00023015"/>
    </source>
</evidence>
<dbReference type="SUPFAM" id="SSF46689">
    <property type="entry name" value="Homeodomain-like"/>
    <property type="match status" value="2"/>
</dbReference>
<dbReference type="Gene3D" id="2.60.120.10">
    <property type="entry name" value="Jelly Rolls"/>
    <property type="match status" value="1"/>
</dbReference>
<proteinExistence type="predicted"/>
<evidence type="ECO:0000259" key="5">
    <source>
        <dbReference type="PROSITE" id="PS01124"/>
    </source>
</evidence>
<dbReference type="GO" id="GO:0003700">
    <property type="term" value="F:DNA-binding transcription factor activity"/>
    <property type="evidence" value="ECO:0007669"/>
    <property type="project" value="InterPro"/>
</dbReference>
<reference evidence="6" key="2">
    <citation type="submission" date="2022-09" db="EMBL/GenBank/DDBJ databases">
        <authorList>
            <person name="Sun Q."/>
            <person name="Ohkuma M."/>
        </authorList>
    </citation>
    <scope>NUCLEOTIDE SEQUENCE</scope>
    <source>
        <strain evidence="6">JCM 3093</strain>
    </source>
</reference>
<sequence>MPSAVRQFPAPADPLGETLHLLRLTGALYCRAELTAPWGVQVPSLEGLMMFYVVTEGGCLLEVDGAEPRPLRRGSLTLVPHGLPHRLRSGPEAGTEPLFEIPVEQVSERYEIMRHGGGGEFTHVTCGVVRPDHAVARRLVERLPDVLHLDSWDDAAAGWLAGTLHLISREALALRPGGETVITRLADVLVIQAIRAWLDSSPEANRGWLAALRDEQVGRALLLIHREPERDWDVASLAGEAGMSRSAFSARFTGLVGESAMRYLARWRLQLAREHLRRTAEPLSAVARRFGYRSEAAFCRAFKRAFGVSPGSVRRAAPEPAVPVGPAVGEDRGLSSGPPAGAPRWG</sequence>
<dbReference type="GO" id="GO:0043565">
    <property type="term" value="F:sequence-specific DNA binding"/>
    <property type="evidence" value="ECO:0007669"/>
    <property type="project" value="InterPro"/>
</dbReference>
<evidence type="ECO:0000256" key="3">
    <source>
        <dbReference type="ARBA" id="ARBA00023163"/>
    </source>
</evidence>
<feature type="domain" description="HTH araC/xylS-type" evidence="5">
    <location>
        <begin position="218"/>
        <end position="316"/>
    </location>
</feature>
<dbReference type="AlphaFoldDB" id="A0AA37BCW0"/>
<organism evidence="6 7">
    <name type="scientific">Planomonospora parontospora</name>
    <dbReference type="NCBI Taxonomy" id="58119"/>
    <lineage>
        <taxon>Bacteria</taxon>
        <taxon>Bacillati</taxon>
        <taxon>Actinomycetota</taxon>
        <taxon>Actinomycetes</taxon>
        <taxon>Streptosporangiales</taxon>
        <taxon>Streptosporangiaceae</taxon>
        <taxon>Planomonospora</taxon>
    </lineage>
</organism>
<comment type="caution">
    <text evidence="6">The sequence shown here is derived from an EMBL/GenBank/DDBJ whole genome shotgun (WGS) entry which is preliminary data.</text>
</comment>
<dbReference type="Pfam" id="PF12833">
    <property type="entry name" value="HTH_18"/>
    <property type="match status" value="1"/>
</dbReference>
<dbReference type="PROSITE" id="PS01124">
    <property type="entry name" value="HTH_ARAC_FAMILY_2"/>
    <property type="match status" value="1"/>
</dbReference>
<feature type="region of interest" description="Disordered" evidence="4">
    <location>
        <begin position="311"/>
        <end position="346"/>
    </location>
</feature>
<dbReference type="RefSeq" id="WP_191893572.1">
    <property type="nucleotide sequence ID" value="NZ_BMQD01000002.1"/>
</dbReference>
<name>A0AA37BCW0_9ACTN</name>
<dbReference type="PANTHER" id="PTHR46796">
    <property type="entry name" value="HTH-TYPE TRANSCRIPTIONAL ACTIVATOR RHAS-RELATED"/>
    <property type="match status" value="1"/>
</dbReference>
<dbReference type="PROSITE" id="PS00041">
    <property type="entry name" value="HTH_ARAC_FAMILY_1"/>
    <property type="match status" value="1"/>
</dbReference>
<dbReference type="InterPro" id="IPR050204">
    <property type="entry name" value="AraC_XylS_family_regulators"/>
</dbReference>
<evidence type="ECO:0000313" key="7">
    <source>
        <dbReference type="Proteomes" id="UP000627984"/>
    </source>
</evidence>
<dbReference type="PANTHER" id="PTHR46796:SF7">
    <property type="entry name" value="ARAC FAMILY TRANSCRIPTIONAL REGULATOR"/>
    <property type="match status" value="1"/>
</dbReference>
<dbReference type="InterPro" id="IPR032783">
    <property type="entry name" value="AraC_lig"/>
</dbReference>
<keyword evidence="3" id="KW-0804">Transcription</keyword>
<dbReference type="InterPro" id="IPR009057">
    <property type="entry name" value="Homeodomain-like_sf"/>
</dbReference>
<dbReference type="InterPro" id="IPR014710">
    <property type="entry name" value="RmlC-like_jellyroll"/>
</dbReference>
<keyword evidence="2" id="KW-0238">DNA-binding</keyword>
<keyword evidence="1" id="KW-0805">Transcription regulation</keyword>
<dbReference type="Gene3D" id="1.10.10.60">
    <property type="entry name" value="Homeodomain-like"/>
    <property type="match status" value="1"/>
</dbReference>
<reference evidence="6" key="1">
    <citation type="journal article" date="2014" name="Int. J. Syst. Evol. Microbiol.">
        <title>Complete genome sequence of Corynebacterium casei LMG S-19264T (=DSM 44701T), isolated from a smear-ripened cheese.</title>
        <authorList>
            <consortium name="US DOE Joint Genome Institute (JGI-PGF)"/>
            <person name="Walter F."/>
            <person name="Albersmeier A."/>
            <person name="Kalinowski J."/>
            <person name="Ruckert C."/>
        </authorList>
    </citation>
    <scope>NUCLEOTIDE SEQUENCE</scope>
    <source>
        <strain evidence="6">JCM 3093</strain>
    </source>
</reference>
<dbReference type="InterPro" id="IPR020449">
    <property type="entry name" value="Tscrpt_reg_AraC-type_HTH"/>
</dbReference>
<dbReference type="SMART" id="SM00342">
    <property type="entry name" value="HTH_ARAC"/>
    <property type="match status" value="1"/>
</dbReference>